<feature type="region of interest" description="Disordered" evidence="1">
    <location>
        <begin position="1"/>
        <end position="21"/>
    </location>
</feature>
<feature type="compositionally biased region" description="Basic and acidic residues" evidence="1">
    <location>
        <begin position="1"/>
        <end position="14"/>
    </location>
</feature>
<reference evidence="2 3" key="1">
    <citation type="submission" date="2015-07" db="EMBL/GenBank/DDBJ databases">
        <authorList>
            <person name="Ju K.-S."/>
            <person name="Doroghazi J.R."/>
            <person name="Metcalf W.W."/>
        </authorList>
    </citation>
    <scope>NUCLEOTIDE SEQUENCE [LARGE SCALE GENOMIC DNA]</scope>
    <source>
        <strain evidence="2 3">NRRL B-3589</strain>
    </source>
</reference>
<keyword evidence="3" id="KW-1185">Reference proteome</keyword>
<dbReference type="InterPro" id="IPR008634">
    <property type="entry name" value="Gas-vesicle_GvpO"/>
</dbReference>
<comment type="caution">
    <text evidence="2">The sequence shown here is derived from an EMBL/GenBank/DDBJ whole genome shotgun (WGS) entry which is preliminary data.</text>
</comment>
<dbReference type="EMBL" id="LGUT01004097">
    <property type="protein sequence ID" value="KOG62597.1"/>
    <property type="molecule type" value="Genomic_DNA"/>
</dbReference>
<name>A0ABR5ITG3_9ACTN</name>
<feature type="non-terminal residue" evidence="2">
    <location>
        <position position="85"/>
    </location>
</feature>
<accession>A0ABR5ITG3</accession>
<dbReference type="Proteomes" id="UP000037020">
    <property type="component" value="Unassembled WGS sequence"/>
</dbReference>
<protein>
    <submittedName>
        <fullName evidence="2">Gas vesicle protein</fullName>
    </submittedName>
</protein>
<dbReference type="Pfam" id="PF05800">
    <property type="entry name" value="GvpO"/>
    <property type="match status" value="1"/>
</dbReference>
<proteinExistence type="predicted"/>
<organism evidence="2 3">
    <name type="scientific">Streptomyces varsoviensis</name>
    <dbReference type="NCBI Taxonomy" id="67373"/>
    <lineage>
        <taxon>Bacteria</taxon>
        <taxon>Bacillati</taxon>
        <taxon>Actinomycetota</taxon>
        <taxon>Actinomycetes</taxon>
        <taxon>Kitasatosporales</taxon>
        <taxon>Streptomycetaceae</taxon>
        <taxon>Streptomyces</taxon>
    </lineage>
</organism>
<evidence type="ECO:0000313" key="2">
    <source>
        <dbReference type="EMBL" id="KOG62597.1"/>
    </source>
</evidence>
<evidence type="ECO:0000256" key="1">
    <source>
        <dbReference type="SAM" id="MobiDB-lite"/>
    </source>
</evidence>
<gene>
    <name evidence="2" type="ORF">ADK38_42250</name>
</gene>
<sequence length="85" mass="9418">MTDTPEKKRDKNAADGEPTPLELLRAAREQLGELTGRTPETVSRFERTDSGWTVEAEVVEVARVPETMSLMALYEVTLDPGGRLT</sequence>
<evidence type="ECO:0000313" key="3">
    <source>
        <dbReference type="Proteomes" id="UP000037020"/>
    </source>
</evidence>